<sequence>MTPPFLGVFSASSVIRIHTQPTGVPPPPLTHYIFGLDFRLCFTQIFGNQKIEMAPADGSTASPFPRSNFELVCEGKSNDLLDVKKYRSRRTGLTVVIADVSGPVVSGYFVLATEAHDDDGLPHTLEHLIFLGSEKYPYKGVLDLLANRCLASGTNAWTDTDHTCYTMTTVGSEGFLSLMPIYLDHILYPTLSDEGFITEVHHIDGEGRDSGVVYCEMQGRENSCESLCHRAVLQALYPGSGYSSETGGIMHNLRTSTDNVKVRNFHKQFYRPENLTLAITGKVEAEQVFAALADFENKIIAKGNRGAFVRPWQTEVQPFTKSVEQLVPFPCDEESGGLVLLAWRGPSAATDIYSITACSVMVKYLADTPVSPLQRDMVEIKDPCASNISYILIENSPSAILFCFENVPVEKLDSVKESFNNTMGNILAEIEKIDETRLKSVINRQLLETLSALESSPHDAIGFMAIADMLYGRNQQDFQQRLNMVKDLRKLLEEPTSFWIQLLDQYIGLDVPFVLVKGQPSVELKAKMTQEEEERVQQQRAALGEDGLKAKADAIVAAMQKNDIPPPDEMLTSVPLPGVDGINFHPIQSFCSNNPEVTHPNFSNICAPGVMTYLLNVKSNFVYMFTLMDTSKISSNLRIYLPLLLETILESPVVRDGVLIPYEAVVAELESDTVSSSTAFGLGDPKRFSCGPFGQTAVLMLQLEPGKYERCVKWMQEILFHSQLTIERLSVMATKMVNDVAQAKRNANSISLAVLKSMMFCKESNWHCSSMIRQHRTLTEVCSALEAGGDNAKKFLDQINQLRDELVKPENLSITIAANFDNLENADQPWTGFLPANLEPSNKPLQITADCELIDQCQTDRGSVVGLGCAESAFLKYCCPSLVGYNHEDLPAMQLFSQYLSQLEGPLWKQVRGQGLTYSYNLYSDANEGKLYFTLYRSTNVVAAFKEAKAIVEAQLQPDAVWDETLLDSARNSLVNETIQSERTVGEAVMNGLMTFFKRVHLNHNKELVEKLLKVTVDDLRRVGNKYVAQLFNPGSAQFSIVTHPSKIDEITDAFTKMGYQVKMHPSLDECPLA</sequence>
<dbReference type="GO" id="GO:0046872">
    <property type="term" value="F:metal ion binding"/>
    <property type="evidence" value="ECO:0007669"/>
    <property type="project" value="InterPro"/>
</dbReference>
<dbReference type="Pfam" id="PF00675">
    <property type="entry name" value="Peptidase_M16"/>
    <property type="match status" value="1"/>
</dbReference>
<dbReference type="Gene3D" id="3.30.830.10">
    <property type="entry name" value="Metalloenzyme, LuxS/M16 peptidase-like"/>
    <property type="match status" value="4"/>
</dbReference>
<name>A0A8S1DT19_9INSE</name>
<dbReference type="PANTHER" id="PTHR43016">
    <property type="entry name" value="PRESEQUENCE PROTEASE"/>
    <property type="match status" value="1"/>
</dbReference>
<feature type="domain" description="Peptidase M16 C-terminal" evidence="2">
    <location>
        <begin position="797"/>
        <end position="953"/>
    </location>
</feature>
<feature type="domain" description="Peptidase M16 N-terminal" evidence="1">
    <location>
        <begin position="114"/>
        <end position="198"/>
    </location>
</feature>
<accession>A0A8S1DT19</accession>
<evidence type="ECO:0000313" key="4">
    <source>
        <dbReference type="Proteomes" id="UP000494165"/>
    </source>
</evidence>
<protein>
    <recommendedName>
        <fullName evidence="5">Presequence protease, mitochondrial</fullName>
    </recommendedName>
</protein>
<proteinExistence type="predicted"/>
<reference evidence="3 4" key="1">
    <citation type="submission" date="2020-04" db="EMBL/GenBank/DDBJ databases">
        <authorList>
            <person name="Alioto T."/>
            <person name="Alioto T."/>
            <person name="Gomez Garrido J."/>
        </authorList>
    </citation>
    <scope>NUCLEOTIDE SEQUENCE [LARGE SCALE GENOMIC DNA]</scope>
</reference>
<comment type="caution">
    <text evidence="3">The sequence shown here is derived from an EMBL/GenBank/DDBJ whole genome shotgun (WGS) entry which is preliminary data.</text>
</comment>
<dbReference type="Proteomes" id="UP000494165">
    <property type="component" value="Unassembled WGS sequence"/>
</dbReference>
<dbReference type="InterPro" id="IPR011765">
    <property type="entry name" value="Pept_M16_N"/>
</dbReference>
<feature type="domain" description="Peptidase M16 C-terminal" evidence="2">
    <location>
        <begin position="261"/>
        <end position="435"/>
    </location>
</feature>
<dbReference type="InterPro" id="IPR007863">
    <property type="entry name" value="Peptidase_M16_C"/>
</dbReference>
<evidence type="ECO:0008006" key="5">
    <source>
        <dbReference type="Google" id="ProtNLM"/>
    </source>
</evidence>
<evidence type="ECO:0000259" key="1">
    <source>
        <dbReference type="Pfam" id="PF00675"/>
    </source>
</evidence>
<dbReference type="PANTHER" id="PTHR43016:SF16">
    <property type="entry name" value="METALLOPROTEASE, PUTATIVE (AFU_ORTHOLOGUE AFUA_4G07610)-RELATED"/>
    <property type="match status" value="1"/>
</dbReference>
<evidence type="ECO:0000313" key="3">
    <source>
        <dbReference type="EMBL" id="CAB3383448.1"/>
    </source>
</evidence>
<evidence type="ECO:0000259" key="2">
    <source>
        <dbReference type="Pfam" id="PF05193"/>
    </source>
</evidence>
<gene>
    <name evidence="3" type="ORF">CLODIP_2_CD07540</name>
</gene>
<organism evidence="3 4">
    <name type="scientific">Cloeon dipterum</name>
    <dbReference type="NCBI Taxonomy" id="197152"/>
    <lineage>
        <taxon>Eukaryota</taxon>
        <taxon>Metazoa</taxon>
        <taxon>Ecdysozoa</taxon>
        <taxon>Arthropoda</taxon>
        <taxon>Hexapoda</taxon>
        <taxon>Insecta</taxon>
        <taxon>Pterygota</taxon>
        <taxon>Palaeoptera</taxon>
        <taxon>Ephemeroptera</taxon>
        <taxon>Pisciforma</taxon>
        <taxon>Baetidae</taxon>
        <taxon>Cloeon</taxon>
    </lineage>
</organism>
<keyword evidence="4" id="KW-1185">Reference proteome</keyword>
<dbReference type="InterPro" id="IPR011249">
    <property type="entry name" value="Metalloenz_LuxS/M16"/>
</dbReference>
<dbReference type="AlphaFoldDB" id="A0A8S1DT19"/>
<dbReference type="FunFam" id="3.30.830.10:FF:000031">
    <property type="entry name" value="Putative zinc metalloprotease"/>
    <property type="match status" value="1"/>
</dbReference>
<dbReference type="OrthoDB" id="4953at2759"/>
<dbReference type="Pfam" id="PF05193">
    <property type="entry name" value="Peptidase_M16_C"/>
    <property type="match status" value="2"/>
</dbReference>
<dbReference type="SUPFAM" id="SSF63411">
    <property type="entry name" value="LuxS/MPP-like metallohydrolase"/>
    <property type="match status" value="4"/>
</dbReference>
<dbReference type="FunFam" id="3.30.830.10:FF:000015">
    <property type="entry name" value="Putative zinc metalloprotease"/>
    <property type="match status" value="1"/>
</dbReference>
<dbReference type="EMBL" id="CADEPI010000311">
    <property type="protein sequence ID" value="CAB3383448.1"/>
    <property type="molecule type" value="Genomic_DNA"/>
</dbReference>